<evidence type="ECO:0000313" key="2">
    <source>
        <dbReference type="WBParaSite" id="PS1159_v2.g11703.t1"/>
    </source>
</evidence>
<evidence type="ECO:0000313" key="1">
    <source>
        <dbReference type="Proteomes" id="UP000887580"/>
    </source>
</evidence>
<proteinExistence type="predicted"/>
<protein>
    <submittedName>
        <fullName evidence="2">Uncharacterized protein</fullName>
    </submittedName>
</protein>
<organism evidence="1 2">
    <name type="scientific">Panagrolaimus sp. PS1159</name>
    <dbReference type="NCBI Taxonomy" id="55785"/>
    <lineage>
        <taxon>Eukaryota</taxon>
        <taxon>Metazoa</taxon>
        <taxon>Ecdysozoa</taxon>
        <taxon>Nematoda</taxon>
        <taxon>Chromadorea</taxon>
        <taxon>Rhabditida</taxon>
        <taxon>Tylenchina</taxon>
        <taxon>Panagrolaimomorpha</taxon>
        <taxon>Panagrolaimoidea</taxon>
        <taxon>Panagrolaimidae</taxon>
        <taxon>Panagrolaimus</taxon>
    </lineage>
</organism>
<accession>A0AC35EXG3</accession>
<reference evidence="2" key="1">
    <citation type="submission" date="2022-11" db="UniProtKB">
        <authorList>
            <consortium name="WormBaseParasite"/>
        </authorList>
    </citation>
    <scope>IDENTIFICATION</scope>
</reference>
<dbReference type="WBParaSite" id="PS1159_v2.g11703.t1">
    <property type="protein sequence ID" value="PS1159_v2.g11703.t1"/>
    <property type="gene ID" value="PS1159_v2.g11703"/>
</dbReference>
<sequence>VNKINEPFQSFRCEFTFCRKFDADFFEMFEKLMKDYSTLDDYCDVEVNVDG</sequence>
<name>A0AC35EXG3_9BILA</name>
<dbReference type="Proteomes" id="UP000887580">
    <property type="component" value="Unplaced"/>
</dbReference>